<sequence>MVEQRPAGRMGDGLFAVKDMPAGTRVLSDKPFIIVPTDPMQATLAQDFDAFITAARELDSNLNLPVQLLSDQVRGITHPQTMEVVQNWFLSHFSLQETRPSGDFIRKCAEAFTTYRKMATRLPQQYGKGVFFTYCKINHSCSPNAFSYYDHTRNLMRVHLVRDVKAGDQIFISYIDSEVLTRAERHARLNLKGHNFVCNCTLCTNQEVEAIVQRISVLYHSLSNFLVDEGVQAGQINPAFNTPDDIMEAMATAEELVALFRHPLVDLQGIDLKWTLNVCSCMVWRLGDVERAAMYAREEVALQVRLWGFETEHFGQKGNAMKWLRRVEEERARGW</sequence>
<dbReference type="InterPro" id="IPR046341">
    <property type="entry name" value="SET_dom_sf"/>
</dbReference>
<dbReference type="AlphaFoldDB" id="A0AAD9VYY5"/>
<dbReference type="PANTHER" id="PTHR47332">
    <property type="entry name" value="SET DOMAIN-CONTAINING PROTEIN 5"/>
    <property type="match status" value="1"/>
</dbReference>
<comment type="caution">
    <text evidence="2">The sequence shown here is derived from an EMBL/GenBank/DDBJ whole genome shotgun (WGS) entry which is preliminary data.</text>
</comment>
<evidence type="ECO:0000313" key="3">
    <source>
        <dbReference type="Proteomes" id="UP001265746"/>
    </source>
</evidence>
<evidence type="ECO:0000313" key="2">
    <source>
        <dbReference type="EMBL" id="KAK2597733.1"/>
    </source>
</evidence>
<reference evidence="2" key="1">
    <citation type="submission" date="2023-06" db="EMBL/GenBank/DDBJ databases">
        <authorList>
            <person name="Noh H."/>
        </authorList>
    </citation>
    <scope>NUCLEOTIDE SEQUENCE</scope>
    <source>
        <strain evidence="2">DUCC20226</strain>
    </source>
</reference>
<dbReference type="EMBL" id="JAUJFL010000009">
    <property type="protein sequence ID" value="KAK2597733.1"/>
    <property type="molecule type" value="Genomic_DNA"/>
</dbReference>
<proteinExistence type="predicted"/>
<organism evidence="2 3">
    <name type="scientific">Phomopsis amygdali</name>
    <name type="common">Fusicoccum amygdali</name>
    <dbReference type="NCBI Taxonomy" id="1214568"/>
    <lineage>
        <taxon>Eukaryota</taxon>
        <taxon>Fungi</taxon>
        <taxon>Dikarya</taxon>
        <taxon>Ascomycota</taxon>
        <taxon>Pezizomycotina</taxon>
        <taxon>Sordariomycetes</taxon>
        <taxon>Sordariomycetidae</taxon>
        <taxon>Diaporthales</taxon>
        <taxon>Diaporthaceae</taxon>
        <taxon>Diaporthe</taxon>
    </lineage>
</organism>
<keyword evidence="3" id="KW-1185">Reference proteome</keyword>
<dbReference type="PROSITE" id="PS50280">
    <property type="entry name" value="SET"/>
    <property type="match status" value="1"/>
</dbReference>
<dbReference type="SUPFAM" id="SSF82199">
    <property type="entry name" value="SET domain"/>
    <property type="match status" value="1"/>
</dbReference>
<dbReference type="PANTHER" id="PTHR47332:SF2">
    <property type="entry name" value="SET-6"/>
    <property type="match status" value="1"/>
</dbReference>
<dbReference type="Gene3D" id="2.170.270.10">
    <property type="entry name" value="SET domain"/>
    <property type="match status" value="1"/>
</dbReference>
<dbReference type="InterPro" id="IPR001214">
    <property type="entry name" value="SET_dom"/>
</dbReference>
<accession>A0AAD9VYY5</accession>
<evidence type="ECO:0000259" key="1">
    <source>
        <dbReference type="PROSITE" id="PS50280"/>
    </source>
</evidence>
<dbReference type="CDD" id="cd20071">
    <property type="entry name" value="SET_SMYD"/>
    <property type="match status" value="1"/>
</dbReference>
<dbReference type="Proteomes" id="UP001265746">
    <property type="component" value="Unassembled WGS sequence"/>
</dbReference>
<dbReference type="Pfam" id="PF00856">
    <property type="entry name" value="SET"/>
    <property type="match status" value="1"/>
</dbReference>
<dbReference type="InterPro" id="IPR053185">
    <property type="entry name" value="SET_domain_protein"/>
</dbReference>
<name>A0AAD9VYY5_PHOAM</name>
<protein>
    <recommendedName>
        <fullName evidence="1">SET domain-containing protein</fullName>
    </recommendedName>
</protein>
<feature type="domain" description="SET" evidence="1">
    <location>
        <begin position="1"/>
        <end position="175"/>
    </location>
</feature>
<gene>
    <name evidence="2" type="ORF">N8I77_012497</name>
</gene>